<dbReference type="Proteomes" id="UP000003835">
    <property type="component" value="Unassembled WGS sequence"/>
</dbReference>
<protein>
    <submittedName>
        <fullName evidence="1">Uncharacterized protein</fullName>
    </submittedName>
</protein>
<proteinExistence type="predicted"/>
<keyword evidence="2" id="KW-1185">Reference proteome</keyword>
<evidence type="ECO:0000313" key="1">
    <source>
        <dbReference type="EMBL" id="EDX71624.1"/>
    </source>
</evidence>
<reference evidence="1 2" key="1">
    <citation type="submission" date="2008-07" db="EMBL/GenBank/DDBJ databases">
        <authorList>
            <person name="Tandeau de Marsac N."/>
            <person name="Ferriera S."/>
            <person name="Johnson J."/>
            <person name="Kravitz S."/>
            <person name="Beeson K."/>
            <person name="Sutton G."/>
            <person name="Rogers Y.-H."/>
            <person name="Friedman R."/>
            <person name="Frazier M."/>
            <person name="Venter J.C."/>
        </authorList>
    </citation>
    <scope>NUCLEOTIDE SEQUENCE [LARGE SCALE GENOMIC DNA]</scope>
    <source>
        <strain evidence="1 2">PCC 7420</strain>
    </source>
</reference>
<dbReference type="AlphaFoldDB" id="B4W2J8"/>
<dbReference type="EMBL" id="DS989871">
    <property type="protein sequence ID" value="EDX71624.1"/>
    <property type="molecule type" value="Genomic_DNA"/>
</dbReference>
<organism evidence="1 2">
    <name type="scientific">Coleofasciculus chthonoplastes PCC 7420</name>
    <dbReference type="NCBI Taxonomy" id="118168"/>
    <lineage>
        <taxon>Bacteria</taxon>
        <taxon>Bacillati</taxon>
        <taxon>Cyanobacteriota</taxon>
        <taxon>Cyanophyceae</taxon>
        <taxon>Coleofasciculales</taxon>
        <taxon>Coleofasciculaceae</taxon>
        <taxon>Coleofasciculus</taxon>
    </lineage>
</organism>
<accession>B4W2J8</accession>
<dbReference type="HOGENOM" id="CLU_3326799_0_0_3"/>
<gene>
    <name evidence="1" type="ORF">MC7420_5249</name>
</gene>
<evidence type="ECO:0000313" key="2">
    <source>
        <dbReference type="Proteomes" id="UP000003835"/>
    </source>
</evidence>
<sequence>MSQFFEVLSISLSLQAIARKHQRKCHDYDVETRLGASL</sequence>
<name>B4W2J8_9CYAN</name>